<evidence type="ECO:0008006" key="3">
    <source>
        <dbReference type="Google" id="ProtNLM"/>
    </source>
</evidence>
<name>A0A2S9J2P2_9SPHI</name>
<sequence length="184" mass="21518">MANNDFDPTLVNFLKIDIRQYQAKIFSLDFIHRHGFTEQSLLAYSYHPDNQVSFRASWLLEHVCMQQPKLISQIYDSFIGGLPKQKHWGTIRSYTKIAMLATNRKTTIIRTVEQEEVLIEQCFQWLIDPECPVAVVVNCLDILFNLRHRNPWIENELKAQIQHLLKKPTPALASRAKRILKKMG</sequence>
<dbReference type="Proteomes" id="UP000239711">
    <property type="component" value="Unassembled WGS sequence"/>
</dbReference>
<organism evidence="1 2">
    <name type="scientific">Sphingobacterium haloxyli</name>
    <dbReference type="NCBI Taxonomy" id="2100533"/>
    <lineage>
        <taxon>Bacteria</taxon>
        <taxon>Pseudomonadati</taxon>
        <taxon>Bacteroidota</taxon>
        <taxon>Sphingobacteriia</taxon>
        <taxon>Sphingobacteriales</taxon>
        <taxon>Sphingobacteriaceae</taxon>
        <taxon>Sphingobacterium</taxon>
    </lineage>
</organism>
<protein>
    <recommendedName>
        <fullName evidence="3">DNA alkylation repair protein</fullName>
    </recommendedName>
</protein>
<dbReference type="RefSeq" id="WP_105717147.1">
    <property type="nucleotide sequence ID" value="NZ_PVBQ01000008.1"/>
</dbReference>
<proteinExistence type="predicted"/>
<reference evidence="1 2" key="1">
    <citation type="submission" date="2018-02" db="EMBL/GenBank/DDBJ databases">
        <title>The draft genome of Sphingobacterium sp. 5JN-11.</title>
        <authorList>
            <person name="Liu L."/>
            <person name="Li L."/>
            <person name="Liang L."/>
            <person name="Zhang X."/>
            <person name="Wang T."/>
        </authorList>
    </citation>
    <scope>NUCLEOTIDE SEQUENCE [LARGE SCALE GENOMIC DNA]</scope>
    <source>
        <strain evidence="1 2">5JN-11</strain>
    </source>
</reference>
<dbReference type="OrthoDB" id="979487at2"/>
<accession>A0A2S9J2P2</accession>
<evidence type="ECO:0000313" key="1">
    <source>
        <dbReference type="EMBL" id="PRD47029.1"/>
    </source>
</evidence>
<evidence type="ECO:0000313" key="2">
    <source>
        <dbReference type="Proteomes" id="UP000239711"/>
    </source>
</evidence>
<gene>
    <name evidence="1" type="ORF">C5745_11425</name>
</gene>
<dbReference type="EMBL" id="PVBQ01000008">
    <property type="protein sequence ID" value="PRD47029.1"/>
    <property type="molecule type" value="Genomic_DNA"/>
</dbReference>
<dbReference type="AlphaFoldDB" id="A0A2S9J2P2"/>
<comment type="caution">
    <text evidence="1">The sequence shown here is derived from an EMBL/GenBank/DDBJ whole genome shotgun (WGS) entry which is preliminary data.</text>
</comment>
<keyword evidence="2" id="KW-1185">Reference proteome</keyword>